<gene>
    <name evidence="1" type="ORF">EDD33_0958</name>
</gene>
<dbReference type="InterPro" id="IPR011009">
    <property type="entry name" value="Kinase-like_dom_sf"/>
</dbReference>
<evidence type="ECO:0000313" key="1">
    <source>
        <dbReference type="EMBL" id="ROR90123.1"/>
    </source>
</evidence>
<dbReference type="AlphaFoldDB" id="A0A3N2CRG3"/>
<dbReference type="SUPFAM" id="SSF56112">
    <property type="entry name" value="Protein kinase-like (PK-like)"/>
    <property type="match status" value="1"/>
</dbReference>
<evidence type="ECO:0000313" key="2">
    <source>
        <dbReference type="Proteomes" id="UP000281738"/>
    </source>
</evidence>
<sequence>MSLRSADLRLVAPHRVETAVVMGPLAEMREGLRAAGVEVDGPSRQVDLVVGEVRDAREVLAVTARSHVVLGPAVGQAVRRRSGPWHPLLLRGATQRPTAVVPLWRREPLQQYVRTTAVRPGRRGELRNQAARASLMWGPLAGAVLPRIASCAVRFPEPGRPVAPRFLEQARDLGLPGDPGWVLTLGDGDDLQRAVFHVLHGGTPRWVVKLSRVPAATSAFDRDEAGLSVVARAGGVVAQHAPRLLGRYDVDGLPASVETAGPGPQLVHQVPGARSGVVESVARWVVQVAEQTARDAAALDDELDRLEREVLPHWRAAGAPDDLVARLRAPGCGPPAVLAHQDLGTWNVVAAGGDFMAVDWESATADGMPLWDLVYFLGDALVRAEGVAGPAVLLERCLELFRGRAPGSPVLFRWVREMVAALGVAPDQVGALVTLCWLHHGLSAERRERALAGASAAPVGHLAQMAGPWLADPELGPGWSTWRTS</sequence>
<keyword evidence="2" id="KW-1185">Reference proteome</keyword>
<name>A0A3N2CRG3_9ACTN</name>
<reference evidence="1 2" key="1">
    <citation type="submission" date="2018-11" db="EMBL/GenBank/DDBJ databases">
        <title>Sequencing the genomes of 1000 actinobacteria strains.</title>
        <authorList>
            <person name="Klenk H.-P."/>
        </authorList>
    </citation>
    <scope>NUCLEOTIDE SEQUENCE [LARGE SCALE GENOMIC DNA]</scope>
    <source>
        <strain evidence="1 2">DSM 12652</strain>
    </source>
</reference>
<organism evidence="1 2">
    <name type="scientific">Nocardioides aurantiacus</name>
    <dbReference type="NCBI Taxonomy" id="86796"/>
    <lineage>
        <taxon>Bacteria</taxon>
        <taxon>Bacillati</taxon>
        <taxon>Actinomycetota</taxon>
        <taxon>Actinomycetes</taxon>
        <taxon>Propionibacteriales</taxon>
        <taxon>Nocardioidaceae</taxon>
        <taxon>Nocardioides</taxon>
    </lineage>
</organism>
<dbReference type="Proteomes" id="UP000281738">
    <property type="component" value="Unassembled WGS sequence"/>
</dbReference>
<protein>
    <recommendedName>
        <fullName evidence="3">Phosphotransferase family enzyme</fullName>
    </recommendedName>
</protein>
<proteinExistence type="predicted"/>
<accession>A0A3N2CRG3</accession>
<dbReference type="EMBL" id="RKHO01000001">
    <property type="protein sequence ID" value="ROR90123.1"/>
    <property type="molecule type" value="Genomic_DNA"/>
</dbReference>
<comment type="caution">
    <text evidence="1">The sequence shown here is derived from an EMBL/GenBank/DDBJ whole genome shotgun (WGS) entry which is preliminary data.</text>
</comment>
<evidence type="ECO:0008006" key="3">
    <source>
        <dbReference type="Google" id="ProtNLM"/>
    </source>
</evidence>